<keyword evidence="3" id="KW-1185">Reference proteome</keyword>
<evidence type="ECO:0000256" key="1">
    <source>
        <dbReference type="SAM" id="MobiDB-lite"/>
    </source>
</evidence>
<gene>
    <name evidence="2" type="ORF">FIBSPDRAFT_859511</name>
</gene>
<name>A0A166L0G7_9AGAM</name>
<sequence length="109" mass="11627">MLNLKSGWAAVAVAVAMRVVAAYVISASSCFERGEPFLLLSRGLCSLDSTELTLIVTRRRPPPSPVAFVRTGPAGLAVQMTRSPSRIRTLGSAKARPRVGRGSARPNYT</sequence>
<evidence type="ECO:0000313" key="2">
    <source>
        <dbReference type="EMBL" id="KZP22443.1"/>
    </source>
</evidence>
<dbReference type="Proteomes" id="UP000076532">
    <property type="component" value="Unassembled WGS sequence"/>
</dbReference>
<evidence type="ECO:0000313" key="3">
    <source>
        <dbReference type="Proteomes" id="UP000076532"/>
    </source>
</evidence>
<feature type="region of interest" description="Disordered" evidence="1">
    <location>
        <begin position="87"/>
        <end position="109"/>
    </location>
</feature>
<dbReference type="AlphaFoldDB" id="A0A166L0G7"/>
<organism evidence="2 3">
    <name type="scientific">Athelia psychrophila</name>
    <dbReference type="NCBI Taxonomy" id="1759441"/>
    <lineage>
        <taxon>Eukaryota</taxon>
        <taxon>Fungi</taxon>
        <taxon>Dikarya</taxon>
        <taxon>Basidiomycota</taxon>
        <taxon>Agaricomycotina</taxon>
        <taxon>Agaricomycetes</taxon>
        <taxon>Agaricomycetidae</taxon>
        <taxon>Atheliales</taxon>
        <taxon>Atheliaceae</taxon>
        <taxon>Athelia</taxon>
    </lineage>
</organism>
<dbReference type="EMBL" id="KV417539">
    <property type="protein sequence ID" value="KZP22443.1"/>
    <property type="molecule type" value="Genomic_DNA"/>
</dbReference>
<proteinExistence type="predicted"/>
<reference evidence="2 3" key="1">
    <citation type="journal article" date="2016" name="Mol. Biol. Evol.">
        <title>Comparative Genomics of Early-Diverging Mushroom-Forming Fungi Provides Insights into the Origins of Lignocellulose Decay Capabilities.</title>
        <authorList>
            <person name="Nagy L.G."/>
            <person name="Riley R."/>
            <person name="Tritt A."/>
            <person name="Adam C."/>
            <person name="Daum C."/>
            <person name="Floudas D."/>
            <person name="Sun H."/>
            <person name="Yadav J.S."/>
            <person name="Pangilinan J."/>
            <person name="Larsson K.H."/>
            <person name="Matsuura K."/>
            <person name="Barry K."/>
            <person name="Labutti K."/>
            <person name="Kuo R."/>
            <person name="Ohm R.A."/>
            <person name="Bhattacharya S.S."/>
            <person name="Shirouzu T."/>
            <person name="Yoshinaga Y."/>
            <person name="Martin F.M."/>
            <person name="Grigoriev I.V."/>
            <person name="Hibbett D.S."/>
        </authorList>
    </citation>
    <scope>NUCLEOTIDE SEQUENCE [LARGE SCALE GENOMIC DNA]</scope>
    <source>
        <strain evidence="2 3">CBS 109695</strain>
    </source>
</reference>
<dbReference type="PROSITE" id="PS51257">
    <property type="entry name" value="PROKAR_LIPOPROTEIN"/>
    <property type="match status" value="1"/>
</dbReference>
<accession>A0A166L0G7</accession>
<protein>
    <submittedName>
        <fullName evidence="2">Uncharacterized protein</fullName>
    </submittedName>
</protein>